<dbReference type="Proteomes" id="UP001497512">
    <property type="component" value="Chromosome 4"/>
</dbReference>
<protein>
    <submittedName>
        <fullName evidence="1">Uncharacterized protein</fullName>
    </submittedName>
</protein>
<name>A0ABP0UJ48_9BRYO</name>
<evidence type="ECO:0000313" key="1">
    <source>
        <dbReference type="EMBL" id="CAK9222885.1"/>
    </source>
</evidence>
<dbReference type="EMBL" id="OZ019896">
    <property type="protein sequence ID" value="CAK9222885.1"/>
    <property type="molecule type" value="Genomic_DNA"/>
</dbReference>
<proteinExistence type="predicted"/>
<evidence type="ECO:0000313" key="2">
    <source>
        <dbReference type="Proteomes" id="UP001497512"/>
    </source>
</evidence>
<reference evidence="1" key="1">
    <citation type="submission" date="2024-02" db="EMBL/GenBank/DDBJ databases">
        <authorList>
            <consortium name="ELIXIR-Norway"/>
            <consortium name="Elixir Norway"/>
        </authorList>
    </citation>
    <scope>NUCLEOTIDE SEQUENCE</scope>
</reference>
<sequence length="95" mass="10592">MQFSVPASKRGSSADVHEDLTRTLLVMQQSKLSKTKVIQEHVTRLDECVFKGILRDPEDDVPTDPLADPSTDLSAMEKEITEKPKEMKTLCSSVC</sequence>
<gene>
    <name evidence="1" type="ORF">CSSPTR1EN2_LOCUS16504</name>
</gene>
<accession>A0ABP0UJ48</accession>
<organism evidence="1 2">
    <name type="scientific">Sphagnum troendelagicum</name>
    <dbReference type="NCBI Taxonomy" id="128251"/>
    <lineage>
        <taxon>Eukaryota</taxon>
        <taxon>Viridiplantae</taxon>
        <taxon>Streptophyta</taxon>
        <taxon>Embryophyta</taxon>
        <taxon>Bryophyta</taxon>
        <taxon>Sphagnophytina</taxon>
        <taxon>Sphagnopsida</taxon>
        <taxon>Sphagnales</taxon>
        <taxon>Sphagnaceae</taxon>
        <taxon>Sphagnum</taxon>
    </lineage>
</organism>
<keyword evidence="2" id="KW-1185">Reference proteome</keyword>